<gene>
    <name evidence="1" type="ORF">K469DRAFT_699036</name>
</gene>
<accession>A0A6A6EXC0</accession>
<dbReference type="EMBL" id="ML994610">
    <property type="protein sequence ID" value="KAF2195439.1"/>
    <property type="molecule type" value="Genomic_DNA"/>
</dbReference>
<dbReference type="AlphaFoldDB" id="A0A6A6EXC0"/>
<keyword evidence="2" id="KW-1185">Reference proteome</keyword>
<evidence type="ECO:0000313" key="1">
    <source>
        <dbReference type="EMBL" id="KAF2195439.1"/>
    </source>
</evidence>
<reference evidence="1" key="1">
    <citation type="journal article" date="2020" name="Stud. Mycol.">
        <title>101 Dothideomycetes genomes: a test case for predicting lifestyles and emergence of pathogens.</title>
        <authorList>
            <person name="Haridas S."/>
            <person name="Albert R."/>
            <person name="Binder M."/>
            <person name="Bloem J."/>
            <person name="Labutti K."/>
            <person name="Salamov A."/>
            <person name="Andreopoulos B."/>
            <person name="Baker S."/>
            <person name="Barry K."/>
            <person name="Bills G."/>
            <person name="Bluhm B."/>
            <person name="Cannon C."/>
            <person name="Castanera R."/>
            <person name="Culley D."/>
            <person name="Daum C."/>
            <person name="Ezra D."/>
            <person name="Gonzalez J."/>
            <person name="Henrissat B."/>
            <person name="Kuo A."/>
            <person name="Liang C."/>
            <person name="Lipzen A."/>
            <person name="Lutzoni F."/>
            <person name="Magnuson J."/>
            <person name="Mondo S."/>
            <person name="Nolan M."/>
            <person name="Ohm R."/>
            <person name="Pangilinan J."/>
            <person name="Park H.-J."/>
            <person name="Ramirez L."/>
            <person name="Alfaro M."/>
            <person name="Sun H."/>
            <person name="Tritt A."/>
            <person name="Yoshinaga Y."/>
            <person name="Zwiers L.-H."/>
            <person name="Turgeon B."/>
            <person name="Goodwin S."/>
            <person name="Spatafora J."/>
            <person name="Crous P."/>
            <person name="Grigoriev I."/>
        </authorList>
    </citation>
    <scope>NUCLEOTIDE SEQUENCE</scope>
    <source>
        <strain evidence="1">CBS 207.26</strain>
    </source>
</reference>
<sequence>MTFTTIRNCRPSLLPWLGCCCCRVQLSRELASGVAAASKLEGGRRSQQQCPNHKARCTCSDLGAELAAKIV</sequence>
<dbReference type="Proteomes" id="UP000800200">
    <property type="component" value="Unassembled WGS sequence"/>
</dbReference>
<protein>
    <submittedName>
        <fullName evidence="1">Uncharacterized protein</fullName>
    </submittedName>
</protein>
<evidence type="ECO:0000313" key="2">
    <source>
        <dbReference type="Proteomes" id="UP000800200"/>
    </source>
</evidence>
<organism evidence="1 2">
    <name type="scientific">Zopfia rhizophila CBS 207.26</name>
    <dbReference type="NCBI Taxonomy" id="1314779"/>
    <lineage>
        <taxon>Eukaryota</taxon>
        <taxon>Fungi</taxon>
        <taxon>Dikarya</taxon>
        <taxon>Ascomycota</taxon>
        <taxon>Pezizomycotina</taxon>
        <taxon>Dothideomycetes</taxon>
        <taxon>Dothideomycetes incertae sedis</taxon>
        <taxon>Zopfiaceae</taxon>
        <taxon>Zopfia</taxon>
    </lineage>
</organism>
<name>A0A6A6EXC0_9PEZI</name>
<proteinExistence type="predicted"/>